<evidence type="ECO:0000256" key="2">
    <source>
        <dbReference type="ARBA" id="ARBA00022840"/>
    </source>
</evidence>
<evidence type="ECO:0000256" key="4">
    <source>
        <dbReference type="SAM" id="MobiDB-lite"/>
    </source>
</evidence>
<dbReference type="SMART" id="SM00220">
    <property type="entry name" value="S_TKc"/>
    <property type="match status" value="1"/>
</dbReference>
<evidence type="ECO:0000259" key="6">
    <source>
        <dbReference type="PROSITE" id="PS50853"/>
    </source>
</evidence>
<evidence type="ECO:0000256" key="3">
    <source>
        <dbReference type="PROSITE-ProRule" id="PRU10141"/>
    </source>
</evidence>
<feature type="domain" description="Protein kinase" evidence="5">
    <location>
        <begin position="269"/>
        <end position="570"/>
    </location>
</feature>
<name>A0ABQ8UEU0_9EUKA</name>
<comment type="caution">
    <text evidence="7">The sequence shown here is derived from an EMBL/GenBank/DDBJ whole genome shotgun (WGS) entry which is preliminary data.</text>
</comment>
<dbReference type="InterPro" id="IPR011009">
    <property type="entry name" value="Kinase-like_dom_sf"/>
</dbReference>
<dbReference type="PROSITE" id="PS50011">
    <property type="entry name" value="PROTEIN_KINASE_DOM"/>
    <property type="match status" value="1"/>
</dbReference>
<dbReference type="InterPro" id="IPR003961">
    <property type="entry name" value="FN3_dom"/>
</dbReference>
<dbReference type="InterPro" id="IPR008271">
    <property type="entry name" value="Ser/Thr_kinase_AS"/>
</dbReference>
<sequence>MLKKRRIGIGRGGVANLQKFPLKHFVCIRSPRRGCLSLPVEVTKFSCGDIVFVSDGDTSENPWVVPLNTPRAPCKMPRRLLEAVSEPEASQYREKYDRLIRSSAASCTSVRPATATPVQAAPSRPAPSQSATTAPAAPAGSGAASRASVRPATATPVQAATSRPAPSQSATTAPAAPAGYKVQLFAGSSETFRPWVLAQDVQTGRASLLLYALVGDIYQHTPPRPAATTAPAAAAAVLPPPAPAAAVLPPPASTAAVLPPLAPDGRPLTRSCWVLGAGTYGMTFKMDNIRDHKEVVLKATLPRTPAEVAFFNNESFIACSVHHPNVLSAAGPAIETQILSFHDALGKSERINQSIGGCLFVWVGGDLDAFIRRDPAADRTERWWLLVDMVNGLAYLHGKPFPDNECVVLHNDIKPANVLLRRQFNPEAKTVRLVALLADLGLACVHKRGSLSYGLCCCGTPGFMAPELFPAAAMASGQRPSNTPATDVYGLGVTLYCLYTKTDTAHKTEERPSAEDLREAFAEVGEMEAAAGCPARLVELLVRMCSGDPTERPSIQRVAAAVQAVVHPGTIPPPTPTPPVDLAKLLLLRENAAMAAELARTSNLPKREEIARLRPQTPEGLTVVSIQANGRVALRWQPIKQEPGLNPPFPVAYRVVLSSPIAGDVEIYRGSVCQCQATPACLVGGAAFRVSALREQQESFPSAAVTVGTPPVELKPLAQGQGLFHYIGTQGSTQPYVNPAKQGWVTITRSSVFQAPGVNPGEPFNVLDREWGSVTAQRCEPSWHLFDLGTERLFTPTHLSISMFKPRPPSLLFLGFYQSALSELQSSLDGATWSSIFSPAHTIALLERTPVRASRPARYFRVMGSRDAGGVCGFELFGTLYTRPETFPQ</sequence>
<protein>
    <recommendedName>
        <fullName evidence="9">Protein kinase domain-containing protein</fullName>
    </recommendedName>
</protein>
<keyword evidence="2 3" id="KW-0067">ATP-binding</keyword>
<dbReference type="InterPro" id="IPR051681">
    <property type="entry name" value="Ser/Thr_Kinases-Pseudokinases"/>
</dbReference>
<feature type="compositionally biased region" description="Low complexity" evidence="4">
    <location>
        <begin position="159"/>
        <end position="174"/>
    </location>
</feature>
<evidence type="ECO:0000259" key="5">
    <source>
        <dbReference type="PROSITE" id="PS50011"/>
    </source>
</evidence>
<proteinExistence type="predicted"/>
<evidence type="ECO:0000313" key="7">
    <source>
        <dbReference type="EMBL" id="KAJ4457769.1"/>
    </source>
</evidence>
<dbReference type="Pfam" id="PF00069">
    <property type="entry name" value="Pkinase"/>
    <property type="match status" value="1"/>
</dbReference>
<feature type="compositionally biased region" description="Low complexity" evidence="4">
    <location>
        <begin position="117"/>
        <end position="152"/>
    </location>
</feature>
<feature type="domain" description="Fibronectin type-III" evidence="6">
    <location>
        <begin position="617"/>
        <end position="712"/>
    </location>
</feature>
<dbReference type="InterPro" id="IPR000719">
    <property type="entry name" value="Prot_kinase_dom"/>
</dbReference>
<reference evidence="7" key="1">
    <citation type="journal article" date="2022" name="bioRxiv">
        <title>Genomics of Preaxostyla Flagellates Illuminates Evolutionary Transitions and the Path Towards Mitochondrial Loss.</title>
        <authorList>
            <person name="Novak L.V.F."/>
            <person name="Treitli S.C."/>
            <person name="Pyrih J."/>
            <person name="Halakuc P."/>
            <person name="Pipaliya S.V."/>
            <person name="Vacek V."/>
            <person name="Brzon O."/>
            <person name="Soukal P."/>
            <person name="Eme L."/>
            <person name="Dacks J.B."/>
            <person name="Karnkowska A."/>
            <person name="Elias M."/>
            <person name="Hampl V."/>
        </authorList>
    </citation>
    <scope>NUCLEOTIDE SEQUENCE</scope>
    <source>
        <strain evidence="7">RCP-MX</strain>
    </source>
</reference>
<dbReference type="PROSITE" id="PS50853">
    <property type="entry name" value="FN3"/>
    <property type="match status" value="1"/>
</dbReference>
<organism evidence="7 8">
    <name type="scientific">Paratrimastix pyriformis</name>
    <dbReference type="NCBI Taxonomy" id="342808"/>
    <lineage>
        <taxon>Eukaryota</taxon>
        <taxon>Metamonada</taxon>
        <taxon>Preaxostyla</taxon>
        <taxon>Paratrimastigidae</taxon>
        <taxon>Paratrimastix</taxon>
    </lineage>
</organism>
<accession>A0ABQ8UEU0</accession>
<feature type="region of interest" description="Disordered" evidence="4">
    <location>
        <begin position="111"/>
        <end position="174"/>
    </location>
</feature>
<dbReference type="Gene3D" id="1.10.510.10">
    <property type="entry name" value="Transferase(Phosphotransferase) domain 1"/>
    <property type="match status" value="1"/>
</dbReference>
<dbReference type="InterPro" id="IPR017441">
    <property type="entry name" value="Protein_kinase_ATP_BS"/>
</dbReference>
<evidence type="ECO:0000256" key="1">
    <source>
        <dbReference type="ARBA" id="ARBA00022741"/>
    </source>
</evidence>
<evidence type="ECO:0008006" key="9">
    <source>
        <dbReference type="Google" id="ProtNLM"/>
    </source>
</evidence>
<feature type="binding site" evidence="3">
    <location>
        <position position="298"/>
    </location>
    <ligand>
        <name>ATP</name>
        <dbReference type="ChEBI" id="CHEBI:30616"/>
    </ligand>
</feature>
<dbReference type="PROSITE" id="PS00108">
    <property type="entry name" value="PROTEIN_KINASE_ST"/>
    <property type="match status" value="1"/>
</dbReference>
<evidence type="ECO:0000313" key="8">
    <source>
        <dbReference type="Proteomes" id="UP001141327"/>
    </source>
</evidence>
<dbReference type="PANTHER" id="PTHR44329">
    <property type="entry name" value="SERINE/THREONINE-PROTEIN KINASE TNNI3K-RELATED"/>
    <property type="match status" value="1"/>
</dbReference>
<gene>
    <name evidence="7" type="ORF">PAPYR_6700</name>
</gene>
<dbReference type="Proteomes" id="UP001141327">
    <property type="component" value="Unassembled WGS sequence"/>
</dbReference>
<dbReference type="EMBL" id="JAPMOS010000040">
    <property type="protein sequence ID" value="KAJ4457769.1"/>
    <property type="molecule type" value="Genomic_DNA"/>
</dbReference>
<dbReference type="SUPFAM" id="SSF56112">
    <property type="entry name" value="Protein kinase-like (PK-like)"/>
    <property type="match status" value="1"/>
</dbReference>
<dbReference type="PROSITE" id="PS00107">
    <property type="entry name" value="PROTEIN_KINASE_ATP"/>
    <property type="match status" value="1"/>
</dbReference>
<keyword evidence="1 3" id="KW-0547">Nucleotide-binding</keyword>
<keyword evidence="8" id="KW-1185">Reference proteome</keyword>